<reference evidence="3" key="1">
    <citation type="journal article" date="2023" name="G3 (Bethesda)">
        <title>Whole genome assemblies of Zophobas morio and Tenebrio molitor.</title>
        <authorList>
            <person name="Kaur S."/>
            <person name="Stinson S.A."/>
            <person name="diCenzo G.C."/>
        </authorList>
    </citation>
    <scope>NUCLEOTIDE SEQUENCE</scope>
    <source>
        <strain evidence="3">QUZm001</strain>
    </source>
</reference>
<feature type="signal peptide" evidence="2">
    <location>
        <begin position="1"/>
        <end position="18"/>
    </location>
</feature>
<evidence type="ECO:0000313" key="3">
    <source>
        <dbReference type="EMBL" id="KAJ3654914.1"/>
    </source>
</evidence>
<keyword evidence="4" id="KW-1185">Reference proteome</keyword>
<organism evidence="3 4">
    <name type="scientific">Zophobas morio</name>
    <dbReference type="NCBI Taxonomy" id="2755281"/>
    <lineage>
        <taxon>Eukaryota</taxon>
        <taxon>Metazoa</taxon>
        <taxon>Ecdysozoa</taxon>
        <taxon>Arthropoda</taxon>
        <taxon>Hexapoda</taxon>
        <taxon>Insecta</taxon>
        <taxon>Pterygota</taxon>
        <taxon>Neoptera</taxon>
        <taxon>Endopterygota</taxon>
        <taxon>Coleoptera</taxon>
        <taxon>Polyphaga</taxon>
        <taxon>Cucujiformia</taxon>
        <taxon>Tenebrionidae</taxon>
        <taxon>Zophobas</taxon>
    </lineage>
</organism>
<evidence type="ECO:0000313" key="4">
    <source>
        <dbReference type="Proteomes" id="UP001168821"/>
    </source>
</evidence>
<evidence type="ECO:0000256" key="2">
    <source>
        <dbReference type="SAM" id="SignalP"/>
    </source>
</evidence>
<proteinExistence type="predicted"/>
<dbReference type="EMBL" id="JALNTZ010000004">
    <property type="protein sequence ID" value="KAJ3654914.1"/>
    <property type="molecule type" value="Genomic_DNA"/>
</dbReference>
<sequence>MKIIFILNLFTLILTVSSFGGSEDRFLKKYAMMKIYESCFGPEVVKQIRKEMRAACLKCAVIETPPPTQPTAPNKPEQENPTPPNFDPEKLHQAILAYRPNSPPAPFYRPYAPSAGMAPLYSLPYASPGYPGPLLYPGFPQQSGYGAYPLLGQSLYGHRVSRDMDLKAQLEALTSRMGSKVKNITCVMQELGYLDENLEPNFRKINERITKLPVGEELKKDMQDGVAFCQQFSQCVPDVKKDRSPLSRELIRPMFFFKCYKHKKLEACIMKDVREKYAGMTDEDFENDVEFRRTGKAMKMPKSEEQINDLASSMYEFLYGSESNVNIDSIL</sequence>
<name>A0AA38IK85_9CUCU</name>
<keyword evidence="2" id="KW-0732">Signal</keyword>
<feature type="chain" id="PRO_5041290134" evidence="2">
    <location>
        <begin position="19"/>
        <end position="331"/>
    </location>
</feature>
<feature type="region of interest" description="Disordered" evidence="1">
    <location>
        <begin position="66"/>
        <end position="88"/>
    </location>
</feature>
<dbReference type="AlphaFoldDB" id="A0AA38IK85"/>
<dbReference type="Proteomes" id="UP001168821">
    <property type="component" value="Unassembled WGS sequence"/>
</dbReference>
<gene>
    <name evidence="3" type="ORF">Zmor_014066</name>
</gene>
<evidence type="ECO:0000256" key="1">
    <source>
        <dbReference type="SAM" id="MobiDB-lite"/>
    </source>
</evidence>
<comment type="caution">
    <text evidence="3">The sequence shown here is derived from an EMBL/GenBank/DDBJ whole genome shotgun (WGS) entry which is preliminary data.</text>
</comment>
<protein>
    <submittedName>
        <fullName evidence="3">Uncharacterized protein</fullName>
    </submittedName>
</protein>
<accession>A0AA38IK85</accession>